<organism evidence="2">
    <name type="scientific">Oryza meridionalis</name>
    <dbReference type="NCBI Taxonomy" id="40149"/>
    <lineage>
        <taxon>Eukaryota</taxon>
        <taxon>Viridiplantae</taxon>
        <taxon>Streptophyta</taxon>
        <taxon>Embryophyta</taxon>
        <taxon>Tracheophyta</taxon>
        <taxon>Spermatophyta</taxon>
        <taxon>Magnoliopsida</taxon>
        <taxon>Liliopsida</taxon>
        <taxon>Poales</taxon>
        <taxon>Poaceae</taxon>
        <taxon>BOP clade</taxon>
        <taxon>Oryzoideae</taxon>
        <taxon>Oryzeae</taxon>
        <taxon>Oryzinae</taxon>
        <taxon>Oryza</taxon>
    </lineage>
</organism>
<feature type="region of interest" description="Disordered" evidence="1">
    <location>
        <begin position="1"/>
        <end position="47"/>
    </location>
</feature>
<name>A0A0E0EXE7_9ORYZ</name>
<evidence type="ECO:0000313" key="2">
    <source>
        <dbReference type="EnsemblPlants" id="OMERI10G06170.1"/>
    </source>
</evidence>
<reference evidence="2" key="1">
    <citation type="submission" date="2015-04" db="UniProtKB">
        <authorList>
            <consortium name="EnsemblPlants"/>
        </authorList>
    </citation>
    <scope>IDENTIFICATION</scope>
</reference>
<accession>A0A0E0EXE7</accession>
<reference evidence="2" key="2">
    <citation type="submission" date="2018-05" db="EMBL/GenBank/DDBJ databases">
        <title>OmerRS3 (Oryza meridionalis Reference Sequence Version 3).</title>
        <authorList>
            <person name="Zhang J."/>
            <person name="Kudrna D."/>
            <person name="Lee S."/>
            <person name="Talag J."/>
            <person name="Welchert J."/>
            <person name="Wing R.A."/>
        </authorList>
    </citation>
    <scope>NUCLEOTIDE SEQUENCE [LARGE SCALE GENOMIC DNA]</scope>
    <source>
        <strain evidence="2">cv. OR44</strain>
    </source>
</reference>
<protein>
    <submittedName>
        <fullName evidence="2">Uncharacterized protein</fullName>
    </submittedName>
</protein>
<proteinExistence type="predicted"/>
<dbReference type="HOGENOM" id="CLU_142515_0_0_1"/>
<sequence>MSSPPEKELKASNDNWSGGQLGRWDSSGRAGTQQGKNSKRPAVGWKLDKEDRDLSYTELATMWMQLSGPRRLPHLAPERWGRPNTDLFLTPGIGARCRHYRVGVGRRAPAAVATTPVREGDVDPTMERWGMETKEVKSSGKVVDLACPEWRGGRDR</sequence>
<evidence type="ECO:0000313" key="3">
    <source>
        <dbReference type="Proteomes" id="UP000008021"/>
    </source>
</evidence>
<evidence type="ECO:0000256" key="1">
    <source>
        <dbReference type="SAM" id="MobiDB-lite"/>
    </source>
</evidence>
<dbReference type="Proteomes" id="UP000008021">
    <property type="component" value="Chromosome 10"/>
</dbReference>
<dbReference type="EnsemblPlants" id="OMERI10G06170.1">
    <property type="protein sequence ID" value="OMERI10G06170.1"/>
    <property type="gene ID" value="OMERI10G06170"/>
</dbReference>
<dbReference type="AlphaFoldDB" id="A0A0E0EXE7"/>
<keyword evidence="3" id="KW-1185">Reference proteome</keyword>
<feature type="compositionally biased region" description="Basic and acidic residues" evidence="1">
    <location>
        <begin position="1"/>
        <end position="11"/>
    </location>
</feature>
<dbReference type="Gramene" id="OMERI10G06170.1">
    <property type="protein sequence ID" value="OMERI10G06170.1"/>
    <property type="gene ID" value="OMERI10G06170"/>
</dbReference>